<evidence type="ECO:0000256" key="1">
    <source>
        <dbReference type="ARBA" id="ARBA00023242"/>
    </source>
</evidence>
<evidence type="ECO:0000313" key="5">
    <source>
        <dbReference type="EMBL" id="KAK1624339.1"/>
    </source>
</evidence>
<dbReference type="PANTHER" id="PTHR46910:SF5">
    <property type="entry name" value="ZN(II)2CYS6 TRANSCRIPTION FACTOR (EUROFUNG)"/>
    <property type="match status" value="1"/>
</dbReference>
<evidence type="ECO:0000256" key="3">
    <source>
        <dbReference type="SAM" id="Phobius"/>
    </source>
</evidence>
<keyword evidence="1" id="KW-0539">Nucleus</keyword>
<dbReference type="Proteomes" id="UP001243989">
    <property type="component" value="Unassembled WGS sequence"/>
</dbReference>
<accession>A0AAI9ZJB0</accession>
<dbReference type="EMBL" id="JAHMHQ010000025">
    <property type="protein sequence ID" value="KAK1624339.1"/>
    <property type="molecule type" value="Genomic_DNA"/>
</dbReference>
<organism evidence="5 6">
    <name type="scientific">Colletotrichum phormii</name>
    <dbReference type="NCBI Taxonomy" id="359342"/>
    <lineage>
        <taxon>Eukaryota</taxon>
        <taxon>Fungi</taxon>
        <taxon>Dikarya</taxon>
        <taxon>Ascomycota</taxon>
        <taxon>Pezizomycotina</taxon>
        <taxon>Sordariomycetes</taxon>
        <taxon>Hypocreomycetidae</taxon>
        <taxon>Glomerellales</taxon>
        <taxon>Glomerellaceae</taxon>
        <taxon>Colletotrichum</taxon>
        <taxon>Colletotrichum acutatum species complex</taxon>
    </lineage>
</organism>
<comment type="caution">
    <text evidence="5">The sequence shown here is derived from an EMBL/GenBank/DDBJ whole genome shotgun (WGS) entry which is preliminary data.</text>
</comment>
<dbReference type="AlphaFoldDB" id="A0AAI9ZJB0"/>
<dbReference type="GO" id="GO:0003700">
    <property type="term" value="F:DNA-binding transcription factor activity"/>
    <property type="evidence" value="ECO:0007669"/>
    <property type="project" value="InterPro"/>
</dbReference>
<dbReference type="InterPro" id="IPR007219">
    <property type="entry name" value="XnlR_reg_dom"/>
</dbReference>
<dbReference type="GO" id="GO:0003677">
    <property type="term" value="F:DNA binding"/>
    <property type="evidence" value="ECO:0007669"/>
    <property type="project" value="InterPro"/>
</dbReference>
<dbReference type="Pfam" id="PF04082">
    <property type="entry name" value="Fungal_trans"/>
    <property type="match status" value="1"/>
</dbReference>
<keyword evidence="3" id="KW-0472">Membrane</keyword>
<sequence length="635" mass="70708">MAYQIGTTDDAAPRNRACDFCFEKKTTSTWRNPPLSRITPRNSQTTPRQVLEGHSEIHQERSEPRIDGEENKPEGAPASQNSKQKSTCSSTTETGPAAAQAHSHIGSELESRMGLDAGKREVLRAALAFANQASQQPSVGAFEEDTGESFDVFSETSYPTAESLYLILSSNVGQAFTMDIGSVISEEILERQALGLIEQSVNGAARVHYIVNVNFFVWMYLGASSFQTTGSVMAQHLILRRQKYEKNLRAVLCRIGVLDQPSLPLLQALLSGAMFMLLSGKLEMCWQLSASASRICMALGGPRRISSQTMAIHELRETRYTLSICYMFDRALALSMNRCLSLPRFDMNPTELVPTDAEKPYTSLIQVFLQLAEVQSDVVHHAKTKKTMENVETVQTLQGKMWKIKETGQKQPLHTKEKCLQAEWMGVDFVYHSVMTSIVKLHPYLLDDAGLYQQLLGYAHFHLFRVSVSWLILLYPVYPFFVIFTHTVNTSSLQDYRLITQITTSLQEFAGHNPALMGVQKLFEEFVKLCTPIFDRNKSIDATSPALPETRGSSPHRTGSQLHHNRMSQGLSGPPEIGSFTSLIQDALSIPAAGDHVVSGITFPDLSTLEENELLAELYSTQPSIGWIDGNWSIQ</sequence>
<feature type="domain" description="Xylanolytic transcriptional activator regulatory" evidence="4">
    <location>
        <begin position="285"/>
        <end position="358"/>
    </location>
</feature>
<gene>
    <name evidence="5" type="ORF">BDP81DRAFT_502080</name>
</gene>
<dbReference type="RefSeq" id="XP_060440334.1">
    <property type="nucleotide sequence ID" value="XM_060595554.1"/>
</dbReference>
<feature type="compositionally biased region" description="Basic and acidic residues" evidence="2">
    <location>
        <begin position="51"/>
        <end position="73"/>
    </location>
</feature>
<evidence type="ECO:0000313" key="6">
    <source>
        <dbReference type="Proteomes" id="UP001243989"/>
    </source>
</evidence>
<feature type="compositionally biased region" description="Polar residues" evidence="2">
    <location>
        <begin position="78"/>
        <end position="94"/>
    </location>
</feature>
<proteinExistence type="predicted"/>
<feature type="compositionally biased region" description="Polar residues" evidence="2">
    <location>
        <begin position="551"/>
        <end position="571"/>
    </location>
</feature>
<dbReference type="GO" id="GO:0006351">
    <property type="term" value="P:DNA-templated transcription"/>
    <property type="evidence" value="ECO:0007669"/>
    <property type="project" value="InterPro"/>
</dbReference>
<dbReference type="InterPro" id="IPR050987">
    <property type="entry name" value="AtrR-like"/>
</dbReference>
<keyword evidence="3" id="KW-1133">Transmembrane helix</keyword>
<dbReference type="PANTHER" id="PTHR46910">
    <property type="entry name" value="TRANSCRIPTION FACTOR PDR1"/>
    <property type="match status" value="1"/>
</dbReference>
<dbReference type="GeneID" id="85480416"/>
<feature type="compositionally biased region" description="Polar residues" evidence="2">
    <location>
        <begin position="39"/>
        <end position="48"/>
    </location>
</feature>
<protein>
    <recommendedName>
        <fullName evidence="4">Xylanolytic transcriptional activator regulatory domain-containing protein</fullName>
    </recommendedName>
</protein>
<reference evidence="5" key="1">
    <citation type="submission" date="2021-06" db="EMBL/GenBank/DDBJ databases">
        <title>Comparative genomics, transcriptomics and evolutionary studies reveal genomic signatures of adaptation to plant cell wall in hemibiotrophic fungi.</title>
        <authorList>
            <consortium name="DOE Joint Genome Institute"/>
            <person name="Baroncelli R."/>
            <person name="Diaz J.F."/>
            <person name="Benocci T."/>
            <person name="Peng M."/>
            <person name="Battaglia E."/>
            <person name="Haridas S."/>
            <person name="Andreopoulos W."/>
            <person name="Labutti K."/>
            <person name="Pangilinan J."/>
            <person name="Floch G.L."/>
            <person name="Makela M.R."/>
            <person name="Henrissat B."/>
            <person name="Grigoriev I.V."/>
            <person name="Crouch J.A."/>
            <person name="De Vries R.P."/>
            <person name="Sukno S.A."/>
            <person name="Thon M.R."/>
        </authorList>
    </citation>
    <scope>NUCLEOTIDE SEQUENCE</scope>
    <source>
        <strain evidence="5">CBS 102054</strain>
    </source>
</reference>
<evidence type="ECO:0000256" key="2">
    <source>
        <dbReference type="SAM" id="MobiDB-lite"/>
    </source>
</evidence>
<dbReference type="SMART" id="SM00906">
    <property type="entry name" value="Fungal_trans"/>
    <property type="match status" value="1"/>
</dbReference>
<keyword evidence="6" id="KW-1185">Reference proteome</keyword>
<evidence type="ECO:0000259" key="4">
    <source>
        <dbReference type="SMART" id="SM00906"/>
    </source>
</evidence>
<keyword evidence="3" id="KW-0812">Transmembrane</keyword>
<feature type="region of interest" description="Disordered" evidence="2">
    <location>
        <begin position="27"/>
        <end position="107"/>
    </location>
</feature>
<feature type="transmembrane region" description="Helical" evidence="3">
    <location>
        <begin position="463"/>
        <end position="484"/>
    </location>
</feature>
<feature type="region of interest" description="Disordered" evidence="2">
    <location>
        <begin position="541"/>
        <end position="571"/>
    </location>
</feature>
<dbReference type="GO" id="GO:0008270">
    <property type="term" value="F:zinc ion binding"/>
    <property type="evidence" value="ECO:0007669"/>
    <property type="project" value="InterPro"/>
</dbReference>
<dbReference type="CDD" id="cd12148">
    <property type="entry name" value="fungal_TF_MHR"/>
    <property type="match status" value="1"/>
</dbReference>
<name>A0AAI9ZJB0_9PEZI</name>